<feature type="repeat" description="WD" evidence="3">
    <location>
        <begin position="1245"/>
        <end position="1279"/>
    </location>
</feature>
<feature type="repeat" description="WD" evidence="3">
    <location>
        <begin position="1369"/>
        <end position="1407"/>
    </location>
</feature>
<comment type="caution">
    <text evidence="5">The sequence shown here is derived from an EMBL/GenBank/DDBJ whole genome shotgun (WGS) entry which is preliminary data.</text>
</comment>
<dbReference type="InterPro" id="IPR001680">
    <property type="entry name" value="WD40_rpt"/>
</dbReference>
<accession>A0A8H3H0W4</accession>
<dbReference type="InterPro" id="IPR056884">
    <property type="entry name" value="NPHP3-like_N"/>
</dbReference>
<dbReference type="InterPro" id="IPR020472">
    <property type="entry name" value="WD40_PAC1"/>
</dbReference>
<organism evidence="5 6">
    <name type="scientific">Rhizoctonia solani</name>
    <dbReference type="NCBI Taxonomy" id="456999"/>
    <lineage>
        <taxon>Eukaryota</taxon>
        <taxon>Fungi</taxon>
        <taxon>Dikarya</taxon>
        <taxon>Basidiomycota</taxon>
        <taxon>Agaricomycotina</taxon>
        <taxon>Agaricomycetes</taxon>
        <taxon>Cantharellales</taxon>
        <taxon>Ceratobasidiaceae</taxon>
        <taxon>Rhizoctonia</taxon>
    </lineage>
</organism>
<dbReference type="EMBL" id="CAJMWR010004120">
    <property type="protein sequence ID" value="CAE6485100.1"/>
    <property type="molecule type" value="Genomic_DNA"/>
</dbReference>
<dbReference type="SMART" id="SM00320">
    <property type="entry name" value="WD40"/>
    <property type="match status" value="12"/>
</dbReference>
<evidence type="ECO:0000256" key="3">
    <source>
        <dbReference type="PROSITE-ProRule" id="PRU00221"/>
    </source>
</evidence>
<name>A0A8H3H0W4_9AGAM</name>
<dbReference type="Gene3D" id="3.40.50.300">
    <property type="entry name" value="P-loop containing nucleotide triphosphate hydrolases"/>
    <property type="match status" value="1"/>
</dbReference>
<dbReference type="Gene3D" id="2.130.10.10">
    <property type="entry name" value="YVTN repeat-like/Quinoprotein amine dehydrogenase"/>
    <property type="match status" value="4"/>
</dbReference>
<dbReference type="Pfam" id="PF24883">
    <property type="entry name" value="NPHP3_N"/>
    <property type="match status" value="1"/>
</dbReference>
<dbReference type="PRINTS" id="PR00320">
    <property type="entry name" value="GPROTEINBRPT"/>
</dbReference>
<feature type="repeat" description="WD" evidence="3">
    <location>
        <begin position="1284"/>
        <end position="1325"/>
    </location>
</feature>
<sequence>MRLKFFSKLWKDTAFGDQSRQTPVDAGSPPLDAVGSRPELPVGVLARANSPFQQRHIFAPSNYRKSDKWLNLATFSKMLNDIGPLFSPLAEAINNLVWFIRAHEDMVATRREYAELSAQLEGLFKDLCSHFSAGTLPIMTTSMLNVCRAIQTELRQLYAAEDKDTISRLLKANNDLDKVMGCYRRIQDHLNRLMLNTNLNVLRVVDQQKTEAQLNKLNPSAAARYDSAEATTIIQRRQCTSNTREQVLSELRVWQRSGKSKICWINGMAGTGKTTIANTLCSTLYDNHELGASFFCTKSLPECRNVKSILSTIAYQLARFSNPFRIALLEALERDPDVHTKLLQVQFERMILKPLQAVKSSLPANTIIVIDALDECENENGVKQICDVLLEYALELPVKFLISSRPESYIRERMDKLTLKTQLTLHELDARTVEADIKTYLQRELELIPVTFTEEQLAILAKRAGVLFVYAATVVRYIGARNSSERLHSILMGSESELRSPNKTHDIDVLYETILRSAFSDSLEPSETRRMKLVLYTVICAQEPLTIGSLAGLLNMSTIEVHEALRPLWSVLYVSQSQSDTSKRVTTLHASFPEYLLDSNRSKEFLCNGEAHNSKLAKLCLERIKRNKLQFNICNLETSYIFDDEVPDLDNKIKRAIPLDLLYACKYWEAHLVLGRKSSELAKALHGFLSKNLLVFMEVLNLHKQLVKCIGWIENVVCWIRGSDCFKDVEPLAQDAQRFVAIFATNPISRSTPHLYVSMLASWPDHRLISKYYAKPTNCLFHFKGLASTERQMALLNVIQVHEPVYCVAFAPNGQFFVTNTPDNTIGIWDAISCQMRTDPMRGHSSRVQCLAIASNNISICSGSWDGSIRIWHSQNGQPMAGPFTYNRDVPDRVYSVNFSFDGLLILSTTALGHIYVSSSQDGSLKHHLRVGMEYGEVFSAAFSPNASVVIAGIGPSIYMWDTQKGHLICEPLTGHTKFIYQIAFFPDGKRFVSCGDGPGGGETRIWDVSDYKTTHTIFGNHRLGVSSVSVSPNGAFIATGSEDCTVQVRDTETWEICSILHHVNSIESIAFSPDSTRLISGSIDNSVCMWEVQKQSGILIGRQQEGHSDWVRSVDFSPCGTYLASASDDSTVCIWNARSGRLEGNPQKGHKRRVLFIEFVGGDRIISASADRTICVWESETGKVKDIIHQSYSSDEDWRRERLPFAVSPDGSKIAYGSRRGIISMRECEERTFEFVPLGNFWGVCSISFSPDGETLASGHASGSVALWDVGSGEPLFDPFASPIGHSKCVYSVAISPNALYIVSGSQDNTIRLWDIQNGLPINEPFRGHTGTVNSVTFSPDCMLIASGSEDKCVRVWDVKSGQPIALFNGHIDMVCSVKFSPDGLQIASGSGDRSIRFWNAPIHKE</sequence>
<dbReference type="CDD" id="cd00200">
    <property type="entry name" value="WD40"/>
    <property type="match status" value="2"/>
</dbReference>
<evidence type="ECO:0000256" key="1">
    <source>
        <dbReference type="ARBA" id="ARBA00022574"/>
    </source>
</evidence>
<feature type="repeat" description="WD" evidence="3">
    <location>
        <begin position="841"/>
        <end position="882"/>
    </location>
</feature>
<dbReference type="InterPro" id="IPR027417">
    <property type="entry name" value="P-loop_NTPase"/>
</dbReference>
<dbReference type="GO" id="GO:0042393">
    <property type="term" value="F:histone binding"/>
    <property type="evidence" value="ECO:0007669"/>
    <property type="project" value="TreeGrafter"/>
</dbReference>
<dbReference type="Pfam" id="PF00400">
    <property type="entry name" value="WD40"/>
    <property type="match status" value="11"/>
</dbReference>
<protein>
    <recommendedName>
        <fullName evidence="4">NACHT domain-containing protein</fullName>
    </recommendedName>
</protein>
<evidence type="ECO:0000313" key="5">
    <source>
        <dbReference type="EMBL" id="CAE6485100.1"/>
    </source>
</evidence>
<reference evidence="5" key="1">
    <citation type="submission" date="2021-01" db="EMBL/GenBank/DDBJ databases">
        <authorList>
            <person name="Kaushik A."/>
        </authorList>
    </citation>
    <scope>NUCLEOTIDE SEQUENCE</scope>
    <source>
        <strain evidence="5">AG1-1A</strain>
    </source>
</reference>
<proteinExistence type="predicted"/>
<feature type="repeat" description="WD" evidence="3">
    <location>
        <begin position="1327"/>
        <end position="1368"/>
    </location>
</feature>
<dbReference type="PROSITE" id="PS00678">
    <property type="entry name" value="WD_REPEATS_1"/>
    <property type="match status" value="6"/>
</dbReference>
<evidence type="ECO:0000256" key="2">
    <source>
        <dbReference type="ARBA" id="ARBA00022737"/>
    </source>
</evidence>
<dbReference type="InterPro" id="IPR007111">
    <property type="entry name" value="NACHT_NTPase"/>
</dbReference>
<dbReference type="SUPFAM" id="SSF50960">
    <property type="entry name" value="TolB, C-terminal domain"/>
    <property type="match status" value="1"/>
</dbReference>
<feature type="repeat" description="WD" evidence="3">
    <location>
        <begin position="1060"/>
        <end position="1101"/>
    </location>
</feature>
<feature type="repeat" description="WD" evidence="3">
    <location>
        <begin position="1148"/>
        <end position="1188"/>
    </location>
</feature>
<dbReference type="SUPFAM" id="SSF50998">
    <property type="entry name" value="Quinoprotein alcohol dehydrogenase-like"/>
    <property type="match status" value="1"/>
</dbReference>
<dbReference type="SUPFAM" id="SSF50978">
    <property type="entry name" value="WD40 repeat-like"/>
    <property type="match status" value="1"/>
</dbReference>
<dbReference type="PROSITE" id="PS50294">
    <property type="entry name" value="WD_REPEATS_REGION"/>
    <property type="match status" value="9"/>
</dbReference>
<dbReference type="InterPro" id="IPR015943">
    <property type="entry name" value="WD40/YVTN_repeat-like_dom_sf"/>
</dbReference>
<evidence type="ECO:0000259" key="4">
    <source>
        <dbReference type="PROSITE" id="PS50837"/>
    </source>
</evidence>
<evidence type="ECO:0000313" key="6">
    <source>
        <dbReference type="Proteomes" id="UP000663840"/>
    </source>
</evidence>
<feature type="repeat" description="WD" evidence="3">
    <location>
        <begin position="805"/>
        <end position="830"/>
    </location>
</feature>
<feature type="repeat" description="WD" evidence="3">
    <location>
        <begin position="1019"/>
        <end position="1054"/>
    </location>
</feature>
<dbReference type="PANTHER" id="PTHR22847">
    <property type="entry name" value="WD40 REPEAT PROTEIN"/>
    <property type="match status" value="1"/>
</dbReference>
<dbReference type="PROSITE" id="PS50082">
    <property type="entry name" value="WD_REPEATS_2"/>
    <property type="match status" value="10"/>
</dbReference>
<dbReference type="PROSITE" id="PS50837">
    <property type="entry name" value="NACHT"/>
    <property type="match status" value="1"/>
</dbReference>
<feature type="domain" description="NACHT" evidence="4">
    <location>
        <begin position="261"/>
        <end position="408"/>
    </location>
</feature>
<feature type="repeat" description="WD" evidence="3">
    <location>
        <begin position="1105"/>
        <end position="1146"/>
    </location>
</feature>
<keyword evidence="2" id="KW-0677">Repeat</keyword>
<keyword evidence="1 3" id="KW-0853">WD repeat</keyword>
<dbReference type="SUPFAM" id="SSF52540">
    <property type="entry name" value="P-loop containing nucleoside triphosphate hydrolases"/>
    <property type="match status" value="1"/>
</dbReference>
<dbReference type="Proteomes" id="UP000663840">
    <property type="component" value="Unassembled WGS sequence"/>
</dbReference>
<gene>
    <name evidence="5" type="ORF">RDB_LOCUS139393</name>
</gene>
<dbReference type="GO" id="GO:0048188">
    <property type="term" value="C:Set1C/COMPASS complex"/>
    <property type="evidence" value="ECO:0007669"/>
    <property type="project" value="TreeGrafter"/>
</dbReference>
<dbReference type="InterPro" id="IPR011047">
    <property type="entry name" value="Quinoprotein_ADH-like_sf"/>
</dbReference>
<dbReference type="InterPro" id="IPR019775">
    <property type="entry name" value="WD40_repeat_CS"/>
</dbReference>
<dbReference type="PANTHER" id="PTHR22847:SF637">
    <property type="entry name" value="WD REPEAT DOMAIN 5B"/>
    <property type="match status" value="1"/>
</dbReference>
<dbReference type="InterPro" id="IPR036322">
    <property type="entry name" value="WD40_repeat_dom_sf"/>
</dbReference>